<accession>A0ABM8UK06</accession>
<dbReference type="Proteomes" id="UP000679725">
    <property type="component" value="Unassembled WGS sequence"/>
</dbReference>
<dbReference type="EMBL" id="CAJRAU010000001">
    <property type="protein sequence ID" value="CAG5067733.1"/>
    <property type="molecule type" value="Genomic_DNA"/>
</dbReference>
<keyword evidence="2" id="KW-1185">Reference proteome</keyword>
<proteinExistence type="predicted"/>
<reference evidence="1 2" key="1">
    <citation type="submission" date="2021-04" db="EMBL/GenBank/DDBJ databases">
        <authorList>
            <person name="Rodrigo-Torres L."/>
            <person name="Arahal R. D."/>
            <person name="Lucena T."/>
        </authorList>
    </citation>
    <scope>NUCLEOTIDE SEQUENCE [LARGE SCALE GENOMIC DNA]</scope>
    <source>
        <strain evidence="1 2">CECT 9623</strain>
    </source>
</reference>
<gene>
    <name evidence="1" type="ORF">DYBT9623_00455</name>
</gene>
<sequence length="84" mass="9792">MIRQDFVGKLAERDGCSAFASFFMEKHTELPENGAQVKFRRGDEEEWREGEFDQENQLFIEIYSPEIVTHNSADIAEWVHLDIG</sequence>
<evidence type="ECO:0000313" key="2">
    <source>
        <dbReference type="Proteomes" id="UP000679725"/>
    </source>
</evidence>
<organism evidence="1 2">
    <name type="scientific">Dyadobacter linearis</name>
    <dbReference type="NCBI Taxonomy" id="2823330"/>
    <lineage>
        <taxon>Bacteria</taxon>
        <taxon>Pseudomonadati</taxon>
        <taxon>Bacteroidota</taxon>
        <taxon>Cytophagia</taxon>
        <taxon>Cytophagales</taxon>
        <taxon>Spirosomataceae</taxon>
        <taxon>Dyadobacter</taxon>
    </lineage>
</organism>
<comment type="caution">
    <text evidence="1">The sequence shown here is derived from an EMBL/GenBank/DDBJ whole genome shotgun (WGS) entry which is preliminary data.</text>
</comment>
<protein>
    <submittedName>
        <fullName evidence="1">Uncharacterized protein</fullName>
    </submittedName>
</protein>
<name>A0ABM8UK06_9BACT</name>
<evidence type="ECO:0000313" key="1">
    <source>
        <dbReference type="EMBL" id="CAG5067733.1"/>
    </source>
</evidence>